<organism evidence="3">
    <name type="scientific">Photinus pyralis</name>
    <name type="common">Common eastern firefly</name>
    <name type="synonym">Lampyris pyralis</name>
    <dbReference type="NCBI Taxonomy" id="7054"/>
    <lineage>
        <taxon>Eukaryota</taxon>
        <taxon>Metazoa</taxon>
        <taxon>Ecdysozoa</taxon>
        <taxon>Arthropoda</taxon>
        <taxon>Hexapoda</taxon>
        <taxon>Insecta</taxon>
        <taxon>Pterygota</taxon>
        <taxon>Neoptera</taxon>
        <taxon>Endopterygota</taxon>
        <taxon>Coleoptera</taxon>
        <taxon>Polyphaga</taxon>
        <taxon>Elateriformia</taxon>
        <taxon>Elateroidea</taxon>
        <taxon>Lampyridae</taxon>
        <taxon>Lampyrinae</taxon>
        <taxon>Photinus</taxon>
    </lineage>
</organism>
<dbReference type="EMBL" id="GEZM01030690">
    <property type="protein sequence ID" value="JAV85417.1"/>
    <property type="molecule type" value="Transcribed_RNA"/>
</dbReference>
<name>A0A1Y1MQ73_PHOPY</name>
<protein>
    <submittedName>
        <fullName evidence="3">Uncharacterized protein</fullName>
    </submittedName>
</protein>
<feature type="region of interest" description="Disordered" evidence="2">
    <location>
        <begin position="41"/>
        <end position="72"/>
    </location>
</feature>
<keyword evidence="1" id="KW-0175">Coiled coil</keyword>
<feature type="coiled-coil region" evidence="1">
    <location>
        <begin position="135"/>
        <end position="162"/>
    </location>
</feature>
<evidence type="ECO:0000256" key="2">
    <source>
        <dbReference type="SAM" id="MobiDB-lite"/>
    </source>
</evidence>
<reference evidence="3" key="1">
    <citation type="journal article" date="2016" name="Sci. Rep.">
        <title>Molecular characterization of firefly nuptial gifts: a multi-omics approach sheds light on postcopulatory sexual selection.</title>
        <authorList>
            <person name="Al-Wathiqui N."/>
            <person name="Fallon T.R."/>
            <person name="South A."/>
            <person name="Weng J.K."/>
            <person name="Lewis S.M."/>
        </authorList>
    </citation>
    <scope>NUCLEOTIDE SEQUENCE</scope>
</reference>
<proteinExistence type="predicted"/>
<sequence length="174" mass="19688">MLHYQHHASAAAAPPAPILPSTSTSYQLHIPEATAQILQHIIIPPPPPPPIEEEKQQTSTTTTGLHPQHAQKDMKVLREVFEEAYETISQPPSTSGVPQPSDVAPSWFEPSTPRELGRASLAWLEQKAPIFRQRYLEAQEKTRRLEEEVAAARLNERRLEEEVAYIEKFVNFLK</sequence>
<evidence type="ECO:0000313" key="3">
    <source>
        <dbReference type="EMBL" id="JAV85417.1"/>
    </source>
</evidence>
<dbReference type="AlphaFoldDB" id="A0A1Y1MQ73"/>
<dbReference type="EMBL" id="GEZM01030685">
    <property type="protein sequence ID" value="JAV85427.1"/>
    <property type="molecule type" value="Transcribed_RNA"/>
</dbReference>
<accession>A0A1Y1MQ73</accession>
<evidence type="ECO:0000256" key="1">
    <source>
        <dbReference type="SAM" id="Coils"/>
    </source>
</evidence>